<accession>D8LX36</accession>
<dbReference type="OrthoDB" id="10255570at2759"/>
<dbReference type="InterPro" id="IPR022284">
    <property type="entry name" value="GPAT/DHAPAT"/>
</dbReference>
<dbReference type="InParanoid" id="D8LX36"/>
<evidence type="ECO:0000256" key="2">
    <source>
        <dbReference type="ARBA" id="ARBA00007937"/>
    </source>
</evidence>
<dbReference type="InterPro" id="IPR041728">
    <property type="entry name" value="GPAT/DHAPAT_LPLAT"/>
</dbReference>
<dbReference type="GO" id="GO:0006072">
    <property type="term" value="P:glycerol-3-phosphate metabolic process"/>
    <property type="evidence" value="ECO:0007669"/>
    <property type="project" value="TreeGrafter"/>
</dbReference>
<dbReference type="GO" id="GO:0031966">
    <property type="term" value="C:mitochondrial membrane"/>
    <property type="evidence" value="ECO:0007669"/>
    <property type="project" value="TreeGrafter"/>
</dbReference>
<evidence type="ECO:0000256" key="3">
    <source>
        <dbReference type="ARBA" id="ARBA00022679"/>
    </source>
</evidence>
<dbReference type="EMBL" id="FN668639">
    <property type="protein sequence ID" value="CBK20831.2"/>
    <property type="molecule type" value="Genomic_DNA"/>
</dbReference>
<comment type="similarity">
    <text evidence="2">Belongs to the GPAT/DAPAT family.</text>
</comment>
<dbReference type="PANTHER" id="PTHR12563:SF17">
    <property type="entry name" value="DIHYDROXYACETONE PHOSPHATE ACYLTRANSFERASE"/>
    <property type="match status" value="1"/>
</dbReference>
<reference evidence="7" key="1">
    <citation type="submission" date="2010-02" db="EMBL/GenBank/DDBJ databases">
        <title>Sequencing and annotation of the Blastocystis hominis genome.</title>
        <authorList>
            <person name="Wincker P."/>
        </authorList>
    </citation>
    <scope>NUCLEOTIDE SEQUENCE</scope>
    <source>
        <strain evidence="7">Singapore isolate B</strain>
    </source>
</reference>
<sequence length="718" mass="81223">MTPLPKDSASPYPQEYDEASEREMQFLQKSSLNARGNPEYEDVMKQTQLHFPWVISSILKPITWIFDHRPLCWIRSFCVDVLVMTRIHVVLKPIVSNEEVLKNQHISKEVDRLVNDAEHPQKRESVLKYAHDIVNRMACRQTDWVLRVFYLILSFVFRTMMRKVYVDKHGLDVFHKQLEKLGKGVGVVYLPTHKSHIDYLVLSYISALYDLPIPVIAAGDNLNIPVVGALFRYSGAFFMRRSLGDDTLYRAVLEGYLEEVLKSGSTLEFFIEGGRSRDGTILPPKYGLLNVILEAVKTGRLKDVLLVPIAVDYEHCPDLNSYVKYMMGGKKHKESLSALLKNAASILSMDCGNAYVTLGTPMLLQELLQKMEKEDSTLDVRHEVKYVGAHVCQAMRANSVVTVSTLVATAFMEFPAGEWVSEAEMSVRIDTIRSWLRKARALEGYSAWSVGMLHQFVRNFPNLVDVEGHNYRAKQGIAEQITFFYYRNCLLHHFLADATVLYVIKSLQIQADRSELSLVDVVPVVDLMCRIIGAHIPFNQVTSAPAMESLIARNILVLRDDLVSYPASEESYVHFCVSLVAPLVDSLTIVTEAIQNLVPGSAAEEVDLTVLLLKCMEMTRSAVESKKIVYPFTVNTQMVRNNVEGLVAAGVLSKRKEKANYFISLMPSYQDKAKVDALNESMVGLRIDLKSLPMIPNEDVDVTNDMIDLMVDVKKRKK</sequence>
<gene>
    <name evidence="7" type="ORF">GSBLH_T00001087001</name>
</gene>
<dbReference type="PANTHER" id="PTHR12563">
    <property type="entry name" value="GLYCEROL-3-PHOSPHATE ACYLTRANSFERASE"/>
    <property type="match status" value="1"/>
</dbReference>
<dbReference type="InterPro" id="IPR045520">
    <property type="entry name" value="GPAT/DHAPAT_C"/>
</dbReference>
<evidence type="ECO:0000256" key="5">
    <source>
        <dbReference type="ARBA" id="ARBA00023315"/>
    </source>
</evidence>
<dbReference type="GeneID" id="24918366"/>
<dbReference type="InterPro" id="IPR002123">
    <property type="entry name" value="Plipid/glycerol_acylTrfase"/>
</dbReference>
<keyword evidence="4" id="KW-0472">Membrane</keyword>
<dbReference type="GO" id="GO:0012505">
    <property type="term" value="C:endomembrane system"/>
    <property type="evidence" value="ECO:0007669"/>
    <property type="project" value="UniProtKB-SubCell"/>
</dbReference>
<evidence type="ECO:0000259" key="6">
    <source>
        <dbReference type="SMART" id="SM00563"/>
    </source>
</evidence>
<organism evidence="7">
    <name type="scientific">Blastocystis hominis</name>
    <dbReference type="NCBI Taxonomy" id="12968"/>
    <lineage>
        <taxon>Eukaryota</taxon>
        <taxon>Sar</taxon>
        <taxon>Stramenopiles</taxon>
        <taxon>Bigyra</taxon>
        <taxon>Opalozoa</taxon>
        <taxon>Opalinata</taxon>
        <taxon>Blastocystidae</taxon>
        <taxon>Blastocystis</taxon>
    </lineage>
</organism>
<keyword evidence="3" id="KW-0808">Transferase</keyword>
<feature type="domain" description="Phospholipid/glycerol acyltransferase" evidence="6">
    <location>
        <begin position="187"/>
        <end position="314"/>
    </location>
</feature>
<evidence type="ECO:0000313" key="8">
    <source>
        <dbReference type="Proteomes" id="UP000008312"/>
    </source>
</evidence>
<protein>
    <recommendedName>
        <fullName evidence="6">Phospholipid/glycerol acyltransferase domain-containing protein</fullName>
    </recommendedName>
</protein>
<dbReference type="Proteomes" id="UP000008312">
    <property type="component" value="Unassembled WGS sequence"/>
</dbReference>
<dbReference type="Pfam" id="PF01553">
    <property type="entry name" value="Acyltransferase"/>
    <property type="match status" value="1"/>
</dbReference>
<dbReference type="GO" id="GO:0004366">
    <property type="term" value="F:glycerol-3-phosphate O-acyltransferase activity"/>
    <property type="evidence" value="ECO:0007669"/>
    <property type="project" value="TreeGrafter"/>
</dbReference>
<evidence type="ECO:0000313" key="7">
    <source>
        <dbReference type="EMBL" id="CBK20831.2"/>
    </source>
</evidence>
<keyword evidence="8" id="KW-1185">Reference proteome</keyword>
<evidence type="ECO:0000256" key="4">
    <source>
        <dbReference type="ARBA" id="ARBA00023136"/>
    </source>
</evidence>
<comment type="subcellular location">
    <subcellularLocation>
        <location evidence="1">Endomembrane system</location>
        <topology evidence="1">Peripheral membrane protein</topology>
    </subcellularLocation>
</comment>
<dbReference type="GO" id="GO:0008654">
    <property type="term" value="P:phospholipid biosynthetic process"/>
    <property type="evidence" value="ECO:0007669"/>
    <property type="project" value="TreeGrafter"/>
</dbReference>
<dbReference type="PIRSF" id="PIRSF000437">
    <property type="entry name" value="GPAT_DHAPAT"/>
    <property type="match status" value="1"/>
</dbReference>
<proteinExistence type="inferred from homology"/>
<dbReference type="GO" id="GO:0019432">
    <property type="term" value="P:triglyceride biosynthetic process"/>
    <property type="evidence" value="ECO:0007669"/>
    <property type="project" value="TreeGrafter"/>
</dbReference>
<keyword evidence="5" id="KW-0012">Acyltransferase</keyword>
<dbReference type="RefSeq" id="XP_012894879.1">
    <property type="nucleotide sequence ID" value="XM_013039425.1"/>
</dbReference>
<evidence type="ECO:0000256" key="1">
    <source>
        <dbReference type="ARBA" id="ARBA00004184"/>
    </source>
</evidence>
<dbReference type="GO" id="GO:0006631">
    <property type="term" value="P:fatty acid metabolic process"/>
    <property type="evidence" value="ECO:0007669"/>
    <property type="project" value="TreeGrafter"/>
</dbReference>
<dbReference type="Pfam" id="PF19277">
    <property type="entry name" value="GPAT_C"/>
    <property type="match status" value="1"/>
</dbReference>
<dbReference type="CDD" id="cd07993">
    <property type="entry name" value="LPLAT_DHAPAT-like"/>
    <property type="match status" value="1"/>
</dbReference>
<dbReference type="SUPFAM" id="SSF69593">
    <property type="entry name" value="Glycerol-3-phosphate (1)-acyltransferase"/>
    <property type="match status" value="1"/>
</dbReference>
<name>D8LX36_BLAHO</name>
<dbReference type="AlphaFoldDB" id="D8LX36"/>
<dbReference type="SMART" id="SM00563">
    <property type="entry name" value="PlsC"/>
    <property type="match status" value="1"/>
</dbReference>